<name>A0A5C6AR54_9BACT</name>
<dbReference type="RefSeq" id="WP_197454697.1">
    <property type="nucleotide sequence ID" value="NZ_CP151726.1"/>
</dbReference>
<sequence>MPDDSAAPFRPETIGKLVGVIDLKSGQAVHAVAGKRDDYRPIAIARGEIIDGDFVALASLYGRLGIRQLYLADLDGITSGKPQTDCVERLLSEIDWSPTALFWDSGWRSGQALESIVTWTTQFACLIPIIATECVAGIGCLERFVSQISPSRICLSMDFRNGQFVSRSGNQADWLAACQRNSLGWILPLDVSTVGTGQSARGVELCRGLKEVAKQSSTRIVSGGGVRSDEDVESYLTAGCDKVLVASALL</sequence>
<reference evidence="6 7" key="1">
    <citation type="submission" date="2019-02" db="EMBL/GenBank/DDBJ databases">
        <title>Deep-cultivation of Planctomycetes and their phenomic and genomic characterization uncovers novel biology.</title>
        <authorList>
            <person name="Wiegand S."/>
            <person name="Jogler M."/>
            <person name="Boedeker C."/>
            <person name="Pinto D."/>
            <person name="Vollmers J."/>
            <person name="Rivas-Marin E."/>
            <person name="Kohn T."/>
            <person name="Peeters S.H."/>
            <person name="Heuer A."/>
            <person name="Rast P."/>
            <person name="Oberbeckmann S."/>
            <person name="Bunk B."/>
            <person name="Jeske O."/>
            <person name="Meyerdierks A."/>
            <person name="Storesund J.E."/>
            <person name="Kallscheuer N."/>
            <person name="Luecker S."/>
            <person name="Lage O.M."/>
            <person name="Pohl T."/>
            <person name="Merkel B.J."/>
            <person name="Hornburger P."/>
            <person name="Mueller R.-W."/>
            <person name="Bruemmer F."/>
            <person name="Labrenz M."/>
            <person name="Spormann A.M."/>
            <person name="Op Den Camp H."/>
            <person name="Overmann J."/>
            <person name="Amann R."/>
            <person name="Jetten M.S.M."/>
            <person name="Mascher T."/>
            <person name="Medema M.H."/>
            <person name="Devos D.P."/>
            <person name="Kaster A.-K."/>
            <person name="Ovreas L."/>
            <person name="Rohde M."/>
            <person name="Galperin M.Y."/>
            <person name="Jogler C."/>
        </authorList>
    </citation>
    <scope>NUCLEOTIDE SEQUENCE [LARGE SCALE GENOMIC DNA]</scope>
    <source>
        <strain evidence="6 7">Pla52n</strain>
    </source>
</reference>
<keyword evidence="6" id="KW-0413">Isomerase</keyword>
<accession>A0A5C6AR54</accession>
<protein>
    <submittedName>
        <fullName evidence="6">1-(5-phosphoribosyl)-5-[(5-phosphoribosylamino)methylideneamino] imidazole-4-carboxamide isomerase</fullName>
    </submittedName>
</protein>
<dbReference type="GO" id="GO:0000105">
    <property type="term" value="P:L-histidine biosynthetic process"/>
    <property type="evidence" value="ECO:0007669"/>
    <property type="project" value="UniProtKB-KW"/>
</dbReference>
<evidence type="ECO:0000256" key="5">
    <source>
        <dbReference type="RuleBase" id="RU003657"/>
    </source>
</evidence>
<dbReference type="GO" id="GO:0005737">
    <property type="term" value="C:cytoplasm"/>
    <property type="evidence" value="ECO:0007669"/>
    <property type="project" value="TreeGrafter"/>
</dbReference>
<dbReference type="SUPFAM" id="SSF51366">
    <property type="entry name" value="Ribulose-phoshate binding barrel"/>
    <property type="match status" value="1"/>
</dbReference>
<evidence type="ECO:0000256" key="4">
    <source>
        <dbReference type="ARBA" id="ARBA00029440"/>
    </source>
</evidence>
<dbReference type="Pfam" id="PF00977">
    <property type="entry name" value="His_biosynth"/>
    <property type="match status" value="1"/>
</dbReference>
<evidence type="ECO:0000256" key="1">
    <source>
        <dbReference type="ARBA" id="ARBA00009667"/>
    </source>
</evidence>
<dbReference type="GO" id="GO:0000162">
    <property type="term" value="P:L-tryptophan biosynthetic process"/>
    <property type="evidence" value="ECO:0007669"/>
    <property type="project" value="TreeGrafter"/>
</dbReference>
<evidence type="ECO:0000256" key="3">
    <source>
        <dbReference type="ARBA" id="ARBA00023102"/>
    </source>
</evidence>
<organism evidence="6 7">
    <name type="scientific">Stieleria varia</name>
    <dbReference type="NCBI Taxonomy" id="2528005"/>
    <lineage>
        <taxon>Bacteria</taxon>
        <taxon>Pseudomonadati</taxon>
        <taxon>Planctomycetota</taxon>
        <taxon>Planctomycetia</taxon>
        <taxon>Pirellulales</taxon>
        <taxon>Pirellulaceae</taxon>
        <taxon>Stieleria</taxon>
    </lineage>
</organism>
<comment type="similarity">
    <text evidence="1 5">Belongs to the HisA/HisF family.</text>
</comment>
<dbReference type="AlphaFoldDB" id="A0A5C6AR54"/>
<keyword evidence="2 5" id="KW-0028">Amino-acid biosynthesis</keyword>
<dbReference type="InterPro" id="IPR044524">
    <property type="entry name" value="Isoase_HisA-like"/>
</dbReference>
<dbReference type="InterPro" id="IPR006062">
    <property type="entry name" value="His_biosynth"/>
</dbReference>
<evidence type="ECO:0000256" key="2">
    <source>
        <dbReference type="ARBA" id="ARBA00022605"/>
    </source>
</evidence>
<gene>
    <name evidence="6" type="ORF">Pla52n_35630</name>
</gene>
<dbReference type="PANTHER" id="PTHR43090:SF2">
    <property type="entry name" value="1-(5-PHOSPHORIBOSYL)-5-[(5-PHOSPHORIBOSYLAMINO)METHYLIDENEAMINO] IMIDAZOLE-4-CARBOXAMIDE ISOMERASE"/>
    <property type="match status" value="1"/>
</dbReference>
<dbReference type="InterPro" id="IPR011060">
    <property type="entry name" value="RibuloseP-bd_barrel"/>
</dbReference>
<dbReference type="PANTHER" id="PTHR43090">
    <property type="entry name" value="1-(5-PHOSPHORIBOSYL)-5-[(5-PHOSPHORIBOSYLAMINO)METHYLIDENEAMINO] IMIDAZOLE-4-CARBOXAMIDE ISOMERASE"/>
    <property type="match status" value="1"/>
</dbReference>
<dbReference type="EMBL" id="SJPN01000004">
    <property type="protein sequence ID" value="TWU02513.1"/>
    <property type="molecule type" value="Genomic_DNA"/>
</dbReference>
<keyword evidence="7" id="KW-1185">Reference proteome</keyword>
<proteinExistence type="inferred from homology"/>
<dbReference type="InterPro" id="IPR013785">
    <property type="entry name" value="Aldolase_TIM"/>
</dbReference>
<comment type="pathway">
    <text evidence="4">Amino-acid biosynthesis.</text>
</comment>
<dbReference type="Gene3D" id="3.20.20.70">
    <property type="entry name" value="Aldolase class I"/>
    <property type="match status" value="1"/>
</dbReference>
<comment type="caution">
    <text evidence="6">The sequence shown here is derived from an EMBL/GenBank/DDBJ whole genome shotgun (WGS) entry which is preliminary data.</text>
</comment>
<dbReference type="Proteomes" id="UP000320176">
    <property type="component" value="Unassembled WGS sequence"/>
</dbReference>
<dbReference type="GO" id="GO:0003949">
    <property type="term" value="F:1-(5-phosphoribosyl)-5-[(5-phosphoribosylamino)methylideneamino]imidazole-4-carboxamide isomerase activity"/>
    <property type="evidence" value="ECO:0007669"/>
    <property type="project" value="InterPro"/>
</dbReference>
<evidence type="ECO:0000313" key="6">
    <source>
        <dbReference type="EMBL" id="TWU02513.1"/>
    </source>
</evidence>
<evidence type="ECO:0000313" key="7">
    <source>
        <dbReference type="Proteomes" id="UP000320176"/>
    </source>
</evidence>
<keyword evidence="3 5" id="KW-0368">Histidine biosynthesis</keyword>